<evidence type="ECO:0000256" key="2">
    <source>
        <dbReference type="ARBA" id="ARBA00004123"/>
    </source>
</evidence>
<dbReference type="Gene3D" id="3.40.50.10130">
    <property type="match status" value="1"/>
</dbReference>
<dbReference type="GO" id="GO:0031297">
    <property type="term" value="P:replication fork processing"/>
    <property type="evidence" value="ECO:0007669"/>
    <property type="project" value="TreeGrafter"/>
</dbReference>
<evidence type="ECO:0000256" key="7">
    <source>
        <dbReference type="ARBA" id="ARBA00022763"/>
    </source>
</evidence>
<keyword evidence="12" id="KW-0539">Nucleus</keyword>
<accession>G3ATV9</accession>
<feature type="domain" description="ERCC4" evidence="15">
    <location>
        <begin position="55"/>
        <end position="300"/>
    </location>
</feature>
<dbReference type="PANTHER" id="PTHR21077">
    <property type="entry name" value="EME1 PROTEIN"/>
    <property type="match status" value="1"/>
</dbReference>
<dbReference type="GO" id="GO:0000712">
    <property type="term" value="P:resolution of meiotic recombination intermediates"/>
    <property type="evidence" value="ECO:0007669"/>
    <property type="project" value="TreeGrafter"/>
</dbReference>
<dbReference type="GO" id="GO:0003677">
    <property type="term" value="F:DNA binding"/>
    <property type="evidence" value="ECO:0007669"/>
    <property type="project" value="InterPro"/>
</dbReference>
<evidence type="ECO:0000256" key="3">
    <source>
        <dbReference type="ARBA" id="ARBA00005313"/>
    </source>
</evidence>
<evidence type="ECO:0000256" key="1">
    <source>
        <dbReference type="ARBA" id="ARBA00001946"/>
    </source>
</evidence>
<dbReference type="OMA" id="RITSEHY"/>
<keyword evidence="4" id="KW-0540">Nuclease</keyword>
<keyword evidence="7" id="KW-0227">DNA damage</keyword>
<dbReference type="InParanoid" id="G3ATV9"/>
<dbReference type="RefSeq" id="XP_007377307.1">
    <property type="nucleotide sequence ID" value="XM_007377245.1"/>
</dbReference>
<comment type="similarity">
    <text evidence="3">Belongs to the EME1/MMS4 family.</text>
</comment>
<keyword evidence="11" id="KW-0234">DNA repair</keyword>
<dbReference type="OrthoDB" id="343092at2759"/>
<dbReference type="GO" id="GO:0031573">
    <property type="term" value="P:mitotic intra-S DNA damage checkpoint signaling"/>
    <property type="evidence" value="ECO:0007669"/>
    <property type="project" value="TreeGrafter"/>
</dbReference>
<dbReference type="InterPro" id="IPR033310">
    <property type="entry name" value="Mms4/EME1/EME2"/>
</dbReference>
<comment type="cofactor">
    <cofactor evidence="1">
        <name>Mg(2+)</name>
        <dbReference type="ChEBI" id="CHEBI:18420"/>
    </cofactor>
</comment>
<name>G3ATV9_SPAPN</name>
<dbReference type="GO" id="GO:0048476">
    <property type="term" value="C:Holliday junction resolvase complex"/>
    <property type="evidence" value="ECO:0007669"/>
    <property type="project" value="InterPro"/>
</dbReference>
<dbReference type="STRING" id="619300.G3ATV9"/>
<keyword evidence="17" id="KW-1185">Reference proteome</keyword>
<keyword evidence="10" id="KW-0233">DNA recombination</keyword>
<keyword evidence="13" id="KW-0469">Meiosis</keyword>
<evidence type="ECO:0000256" key="9">
    <source>
        <dbReference type="ARBA" id="ARBA00022842"/>
    </source>
</evidence>
<dbReference type="KEGG" id="spaa:SPAPADRAFT_143000"/>
<comment type="subcellular location">
    <subcellularLocation>
        <location evidence="2">Nucleus</location>
    </subcellularLocation>
</comment>
<evidence type="ECO:0000256" key="6">
    <source>
        <dbReference type="ARBA" id="ARBA00022759"/>
    </source>
</evidence>
<evidence type="ECO:0000256" key="8">
    <source>
        <dbReference type="ARBA" id="ARBA00022801"/>
    </source>
</evidence>
<dbReference type="PANTHER" id="PTHR21077:SF5">
    <property type="entry name" value="CROSSOVER JUNCTION ENDONUCLEASE MMS4"/>
    <property type="match status" value="1"/>
</dbReference>
<keyword evidence="9" id="KW-0460">Magnesium</keyword>
<keyword evidence="6" id="KW-0255">Endonuclease</keyword>
<sequence length="337" mass="38699">RPQKKSKKAEPSLDTPQVDGFKYSHKELVNANKVTKKKEELFAEMELGIESSVYELFTDTSDNFQCRITSEHYSQPIISWNRHINSRYDLIRDIFIPCPPTTITEPVVVLYYTADTFIARLNDKTLTGDVISSKIALDNVRGDETPHVILVVEAYDHLLNKIKAYEQRQFKNQVLERMGSPTKQTKRKTPNDIESYPPSKEIEQLVNQIQIELSINIFMVRTRLEAINWLNSFTYTIASSLYDKYERNKDLANIGTVRSGSDAKSTFLQSIQQFNLMTESKADRLYVQYKTMNQVYTTLKAQGTLGQDNFGRNIVPPSVDSALHKFFTADDPDDIIT</sequence>
<dbReference type="GeneID" id="18870509"/>
<organism evidence="17">
    <name type="scientific">Spathaspora passalidarum (strain NRRL Y-27907 / 11-Y1)</name>
    <dbReference type="NCBI Taxonomy" id="619300"/>
    <lineage>
        <taxon>Eukaryota</taxon>
        <taxon>Fungi</taxon>
        <taxon>Dikarya</taxon>
        <taxon>Ascomycota</taxon>
        <taxon>Saccharomycotina</taxon>
        <taxon>Pichiomycetes</taxon>
        <taxon>Debaryomycetaceae</taxon>
        <taxon>Spathaspora</taxon>
    </lineage>
</organism>
<dbReference type="GO" id="GO:0005634">
    <property type="term" value="C:nucleus"/>
    <property type="evidence" value="ECO:0007669"/>
    <property type="project" value="UniProtKB-SubCell"/>
</dbReference>
<evidence type="ECO:0000256" key="11">
    <source>
        <dbReference type="ARBA" id="ARBA00023204"/>
    </source>
</evidence>
<feature type="non-terminal residue" evidence="16">
    <location>
        <position position="1"/>
    </location>
</feature>
<dbReference type="HOGENOM" id="CLU_076918_0_0_1"/>
<dbReference type="EMBL" id="GL996505">
    <property type="protein sequence ID" value="EGW30336.1"/>
    <property type="molecule type" value="Genomic_DNA"/>
</dbReference>
<dbReference type="GO" id="GO:0008821">
    <property type="term" value="F:crossover junction DNA endonuclease activity"/>
    <property type="evidence" value="ECO:0007669"/>
    <property type="project" value="TreeGrafter"/>
</dbReference>
<feature type="region of interest" description="Disordered" evidence="14">
    <location>
        <begin position="178"/>
        <end position="197"/>
    </location>
</feature>
<dbReference type="SMART" id="SM00891">
    <property type="entry name" value="ERCC4"/>
    <property type="match status" value="1"/>
</dbReference>
<proteinExistence type="inferred from homology"/>
<dbReference type="InterPro" id="IPR006166">
    <property type="entry name" value="ERCC4_domain"/>
</dbReference>
<dbReference type="Pfam" id="PF02732">
    <property type="entry name" value="ERCC4"/>
    <property type="match status" value="1"/>
</dbReference>
<evidence type="ECO:0000256" key="13">
    <source>
        <dbReference type="ARBA" id="ARBA00023254"/>
    </source>
</evidence>
<dbReference type="eggNOG" id="ENOG502RY0Q">
    <property type="taxonomic scope" value="Eukaryota"/>
</dbReference>
<keyword evidence="8" id="KW-0378">Hydrolase</keyword>
<evidence type="ECO:0000256" key="5">
    <source>
        <dbReference type="ARBA" id="ARBA00022723"/>
    </source>
</evidence>
<keyword evidence="5" id="KW-0479">Metal-binding</keyword>
<evidence type="ECO:0000313" key="16">
    <source>
        <dbReference type="EMBL" id="EGW30336.1"/>
    </source>
</evidence>
<dbReference type="GO" id="GO:0046872">
    <property type="term" value="F:metal ion binding"/>
    <property type="evidence" value="ECO:0007669"/>
    <property type="project" value="UniProtKB-KW"/>
</dbReference>
<dbReference type="Proteomes" id="UP000000709">
    <property type="component" value="Unassembled WGS sequence"/>
</dbReference>
<evidence type="ECO:0000256" key="4">
    <source>
        <dbReference type="ARBA" id="ARBA00022722"/>
    </source>
</evidence>
<evidence type="ECO:0000256" key="10">
    <source>
        <dbReference type="ARBA" id="ARBA00023172"/>
    </source>
</evidence>
<evidence type="ECO:0000256" key="14">
    <source>
        <dbReference type="SAM" id="MobiDB-lite"/>
    </source>
</evidence>
<evidence type="ECO:0000313" key="17">
    <source>
        <dbReference type="Proteomes" id="UP000000709"/>
    </source>
</evidence>
<dbReference type="AlphaFoldDB" id="G3ATV9"/>
<evidence type="ECO:0000256" key="12">
    <source>
        <dbReference type="ARBA" id="ARBA00023242"/>
    </source>
</evidence>
<dbReference type="GO" id="GO:0006302">
    <property type="term" value="P:double-strand break repair"/>
    <property type="evidence" value="ECO:0007669"/>
    <property type="project" value="TreeGrafter"/>
</dbReference>
<evidence type="ECO:0000259" key="15">
    <source>
        <dbReference type="SMART" id="SM00891"/>
    </source>
</evidence>
<reference evidence="16 17" key="1">
    <citation type="journal article" date="2011" name="Proc. Natl. Acad. Sci. U.S.A.">
        <title>Comparative genomics of xylose-fermenting fungi for enhanced biofuel production.</title>
        <authorList>
            <person name="Wohlbach D.J."/>
            <person name="Kuo A."/>
            <person name="Sato T.K."/>
            <person name="Potts K.M."/>
            <person name="Salamov A.A."/>
            <person name="LaButti K.M."/>
            <person name="Sun H."/>
            <person name="Clum A."/>
            <person name="Pangilinan J.L."/>
            <person name="Lindquist E.A."/>
            <person name="Lucas S."/>
            <person name="Lapidus A."/>
            <person name="Jin M."/>
            <person name="Gunawan C."/>
            <person name="Balan V."/>
            <person name="Dale B.E."/>
            <person name="Jeffries T.W."/>
            <person name="Zinkel R."/>
            <person name="Barry K.W."/>
            <person name="Grigoriev I.V."/>
            <person name="Gasch A.P."/>
        </authorList>
    </citation>
    <scope>NUCLEOTIDE SEQUENCE [LARGE SCALE GENOMIC DNA]</scope>
    <source>
        <strain evidence="17">NRRL Y-27907 / 11-Y1</strain>
    </source>
</reference>
<protein>
    <recommendedName>
        <fullName evidence="15">ERCC4 domain-containing protein</fullName>
    </recommendedName>
</protein>
<gene>
    <name evidence="16" type="ORF">SPAPADRAFT_143000</name>
</gene>